<evidence type="ECO:0000313" key="2">
    <source>
        <dbReference type="Proteomes" id="UP000642070"/>
    </source>
</evidence>
<dbReference type="AlphaFoldDB" id="A0A917WN73"/>
<keyword evidence="2" id="KW-1185">Reference proteome</keyword>
<dbReference type="Proteomes" id="UP000642070">
    <property type="component" value="Unassembled WGS sequence"/>
</dbReference>
<gene>
    <name evidence="1" type="ORF">GCM10007977_016330</name>
</gene>
<organism evidence="1 2">
    <name type="scientific">Dactylosporangium sucinum</name>
    <dbReference type="NCBI Taxonomy" id="1424081"/>
    <lineage>
        <taxon>Bacteria</taxon>
        <taxon>Bacillati</taxon>
        <taxon>Actinomycetota</taxon>
        <taxon>Actinomycetes</taxon>
        <taxon>Micromonosporales</taxon>
        <taxon>Micromonosporaceae</taxon>
        <taxon>Dactylosporangium</taxon>
    </lineage>
</organism>
<sequence length="165" mass="17675">MSTVLALATVPFLMAAGLLALMKVPTHLQLTVTDTALLIEPQGLDRWWTRRGRIAVPVAAISSVRIVPRSEAPALPPKDTAKGAARAKAKDAPQKANGMHLNGIITAGVHGDTFWDVRRGDQLLMITCKPGFEFGALVLQFANPFATLTRTRTVIAHNGSRSTSV</sequence>
<evidence type="ECO:0000313" key="1">
    <source>
        <dbReference type="EMBL" id="GGM15849.1"/>
    </source>
</evidence>
<reference evidence="1" key="1">
    <citation type="journal article" date="2014" name="Int. J. Syst. Evol. Microbiol.">
        <title>Complete genome sequence of Corynebacterium casei LMG S-19264T (=DSM 44701T), isolated from a smear-ripened cheese.</title>
        <authorList>
            <consortium name="US DOE Joint Genome Institute (JGI-PGF)"/>
            <person name="Walter F."/>
            <person name="Albersmeier A."/>
            <person name="Kalinowski J."/>
            <person name="Ruckert C."/>
        </authorList>
    </citation>
    <scope>NUCLEOTIDE SEQUENCE</scope>
    <source>
        <strain evidence="1">JCM 19831</strain>
    </source>
</reference>
<protein>
    <submittedName>
        <fullName evidence="1">Uncharacterized protein</fullName>
    </submittedName>
</protein>
<proteinExistence type="predicted"/>
<comment type="caution">
    <text evidence="1">The sequence shown here is derived from an EMBL/GenBank/DDBJ whole genome shotgun (WGS) entry which is preliminary data.</text>
</comment>
<accession>A0A917WN73</accession>
<name>A0A917WN73_9ACTN</name>
<reference evidence="1" key="2">
    <citation type="submission" date="2020-09" db="EMBL/GenBank/DDBJ databases">
        <authorList>
            <person name="Sun Q."/>
            <person name="Ohkuma M."/>
        </authorList>
    </citation>
    <scope>NUCLEOTIDE SEQUENCE</scope>
    <source>
        <strain evidence="1">JCM 19831</strain>
    </source>
</reference>
<dbReference type="EMBL" id="BMPI01000006">
    <property type="protein sequence ID" value="GGM15849.1"/>
    <property type="molecule type" value="Genomic_DNA"/>
</dbReference>